<reference evidence="3" key="1">
    <citation type="journal article" date="2013" name="Proc. Natl. Acad. Sci. U.S.A.">
        <title>Improving the coverage of the cyanobacterial phylum using diversity-driven genome sequencing.</title>
        <authorList>
            <person name="Shih P.M."/>
            <person name="Wu D."/>
            <person name="Latifi A."/>
            <person name="Axen S.D."/>
            <person name="Fewer D.P."/>
            <person name="Talla E."/>
            <person name="Calteau A."/>
            <person name="Cai F."/>
            <person name="Tandeau de Marsac N."/>
            <person name="Rippka R."/>
            <person name="Herdman M."/>
            <person name="Sivonen K."/>
            <person name="Coursin T."/>
            <person name="Laurent T."/>
            <person name="Goodwin L."/>
            <person name="Nolan M."/>
            <person name="Davenport K.W."/>
            <person name="Han C.S."/>
            <person name="Rubin E.M."/>
            <person name="Eisen J.A."/>
            <person name="Woyke T."/>
            <person name="Gugger M."/>
            <person name="Kerfeld C.A."/>
        </authorList>
    </citation>
    <scope>NUCLEOTIDE SEQUENCE [LARGE SCALE GENOMIC DNA]</scope>
    <source>
        <strain evidence="3">ATCC 29371 / PCC 7437</strain>
    </source>
</reference>
<dbReference type="HOGENOM" id="CLU_048995_5_0_3"/>
<keyword evidence="3" id="KW-1185">Reference proteome</keyword>
<protein>
    <submittedName>
        <fullName evidence="2">CheW protein</fullName>
    </submittedName>
</protein>
<dbReference type="SMART" id="SM00260">
    <property type="entry name" value="CheW"/>
    <property type="match status" value="1"/>
</dbReference>
<dbReference type="Gene3D" id="2.40.50.180">
    <property type="entry name" value="CheA-289, Domain 4"/>
    <property type="match status" value="1"/>
</dbReference>
<accession>K9XZD4</accession>
<dbReference type="PANTHER" id="PTHR22617">
    <property type="entry name" value="CHEMOTAXIS SENSOR HISTIDINE KINASE-RELATED"/>
    <property type="match status" value="1"/>
</dbReference>
<dbReference type="PROSITE" id="PS50851">
    <property type="entry name" value="CHEW"/>
    <property type="match status" value="1"/>
</dbReference>
<dbReference type="EMBL" id="CP003653">
    <property type="protein sequence ID" value="AFZ37888.1"/>
    <property type="molecule type" value="Genomic_DNA"/>
</dbReference>
<feature type="domain" description="CheW-like" evidence="1">
    <location>
        <begin position="24"/>
        <end position="184"/>
    </location>
</feature>
<dbReference type="SUPFAM" id="SSF50341">
    <property type="entry name" value="CheW-like"/>
    <property type="match status" value="1"/>
</dbReference>
<dbReference type="eggNOG" id="COG0835">
    <property type="taxonomic scope" value="Bacteria"/>
</dbReference>
<dbReference type="InterPro" id="IPR002545">
    <property type="entry name" value="CheW-lke_dom"/>
</dbReference>
<organism evidence="2 3">
    <name type="scientific">Stanieria cyanosphaera (strain ATCC 29371 / PCC 7437)</name>
    <dbReference type="NCBI Taxonomy" id="111780"/>
    <lineage>
        <taxon>Bacteria</taxon>
        <taxon>Bacillati</taxon>
        <taxon>Cyanobacteriota</taxon>
        <taxon>Cyanophyceae</taxon>
        <taxon>Pleurocapsales</taxon>
        <taxon>Dermocarpellaceae</taxon>
        <taxon>Stanieria</taxon>
    </lineage>
</organism>
<sequence>MSDFTSNQNLLFSDSEAMPHQAKQQQFLKFYLEPDTKIMLPVEQITEVLKIDLIQIIPIPEMPAWVMGVHNWRGEILWMLDLGNLIGLNAWYEQENTTPNCTAIVLSTKTTEQIKEQQSEKTSLGLVVTRVEDIEWCNPDLVQSPPGAAITTEIAPFLRGYWLREDGEMILTLDGNAILAAMFKI</sequence>
<dbReference type="GO" id="GO:0007165">
    <property type="term" value="P:signal transduction"/>
    <property type="evidence" value="ECO:0007669"/>
    <property type="project" value="InterPro"/>
</dbReference>
<dbReference type="AlphaFoldDB" id="K9XZD4"/>
<dbReference type="Pfam" id="PF01584">
    <property type="entry name" value="CheW"/>
    <property type="match status" value="1"/>
</dbReference>
<dbReference type="KEGG" id="scs:Sta7437_4420"/>
<dbReference type="GO" id="GO:0006935">
    <property type="term" value="P:chemotaxis"/>
    <property type="evidence" value="ECO:0007669"/>
    <property type="project" value="InterPro"/>
</dbReference>
<dbReference type="RefSeq" id="WP_015195542.1">
    <property type="nucleotide sequence ID" value="NC_019748.1"/>
</dbReference>
<proteinExistence type="predicted"/>
<dbReference type="STRING" id="111780.Sta7437_4420"/>
<dbReference type="GO" id="GO:0005829">
    <property type="term" value="C:cytosol"/>
    <property type="evidence" value="ECO:0007669"/>
    <property type="project" value="TreeGrafter"/>
</dbReference>
<evidence type="ECO:0000259" key="1">
    <source>
        <dbReference type="PROSITE" id="PS50851"/>
    </source>
</evidence>
<dbReference type="Proteomes" id="UP000010473">
    <property type="component" value="Chromosome"/>
</dbReference>
<evidence type="ECO:0000313" key="2">
    <source>
        <dbReference type="EMBL" id="AFZ37888.1"/>
    </source>
</evidence>
<evidence type="ECO:0000313" key="3">
    <source>
        <dbReference type="Proteomes" id="UP000010473"/>
    </source>
</evidence>
<dbReference type="PANTHER" id="PTHR22617:SF23">
    <property type="entry name" value="CHEMOTAXIS PROTEIN CHEW"/>
    <property type="match status" value="1"/>
</dbReference>
<gene>
    <name evidence="2" type="ordered locus">Sta7437_4420</name>
</gene>
<dbReference type="InterPro" id="IPR036061">
    <property type="entry name" value="CheW-like_dom_sf"/>
</dbReference>
<dbReference type="InterPro" id="IPR039315">
    <property type="entry name" value="CheW"/>
</dbReference>
<name>K9XZD4_STAC7</name>